<accession>A0A6J4P194</accession>
<name>A0A6J4P194_9ACTN</name>
<dbReference type="AlphaFoldDB" id="A0A6J4P194"/>
<evidence type="ECO:0000313" key="1">
    <source>
        <dbReference type="EMBL" id="CAA9403552.1"/>
    </source>
</evidence>
<sequence>MFGASPRRYNTPMPYGTGWRLARIPLLVAAMLLTVTACGTQGRSEGSSAGEDSPQSRYAGERERLLAICPAKAQGFFAWQQDLAEQEGLRRPVGENDDFLYPTASAAESLINALPADRRAGVLIDSVRDRIIVQVTRGEDEVLTYLRKNVEEPERITVETVRWSGEDLATFARRLENIPGSDSWGYGLDNANGRIEVDVPGDADKARRKISEVIDPCAFTVRGDAAPIRPD</sequence>
<gene>
    <name evidence="1" type="ORF">AVDCRST_MAG03-1384</name>
</gene>
<protein>
    <submittedName>
        <fullName evidence="1">Uncharacterized protein</fullName>
    </submittedName>
</protein>
<reference evidence="1" key="1">
    <citation type="submission" date="2020-02" db="EMBL/GenBank/DDBJ databases">
        <authorList>
            <person name="Meier V. D."/>
        </authorList>
    </citation>
    <scope>NUCLEOTIDE SEQUENCE</scope>
    <source>
        <strain evidence="1">AVDCRST_MAG03</strain>
    </source>
</reference>
<organism evidence="1">
    <name type="scientific">uncultured Rubrobacteraceae bacterium</name>
    <dbReference type="NCBI Taxonomy" id="349277"/>
    <lineage>
        <taxon>Bacteria</taxon>
        <taxon>Bacillati</taxon>
        <taxon>Actinomycetota</taxon>
        <taxon>Rubrobacteria</taxon>
        <taxon>Rubrobacterales</taxon>
        <taxon>Rubrobacteraceae</taxon>
        <taxon>environmental samples</taxon>
    </lineage>
</organism>
<proteinExistence type="predicted"/>
<dbReference type="EMBL" id="CADCUT010000079">
    <property type="protein sequence ID" value="CAA9403552.1"/>
    <property type="molecule type" value="Genomic_DNA"/>
</dbReference>